<dbReference type="OrthoDB" id="384651at2"/>
<organism evidence="9 10">
    <name type="scientific">Paenibacillus flagellatus</name>
    <dbReference type="NCBI Taxonomy" id="2211139"/>
    <lineage>
        <taxon>Bacteria</taxon>
        <taxon>Bacillati</taxon>
        <taxon>Bacillota</taxon>
        <taxon>Bacilli</taxon>
        <taxon>Bacillales</taxon>
        <taxon>Paenibacillaceae</taxon>
        <taxon>Paenibacillus</taxon>
    </lineage>
</organism>
<feature type="transmembrane region" description="Helical" evidence="7">
    <location>
        <begin position="41"/>
        <end position="60"/>
    </location>
</feature>
<name>A0A2V5K721_9BACL</name>
<dbReference type="InterPro" id="IPR035906">
    <property type="entry name" value="MetI-like_sf"/>
</dbReference>
<keyword evidence="2 7" id="KW-0813">Transport</keyword>
<reference evidence="9 10" key="1">
    <citation type="submission" date="2018-05" db="EMBL/GenBank/DDBJ databases">
        <title>Paenibacillus flagellatus sp. nov., isolated from selenium mineral soil.</title>
        <authorList>
            <person name="Dai X."/>
        </authorList>
    </citation>
    <scope>NUCLEOTIDE SEQUENCE [LARGE SCALE GENOMIC DNA]</scope>
    <source>
        <strain evidence="9 10">DXL2</strain>
    </source>
</reference>
<dbReference type="GO" id="GO:0055085">
    <property type="term" value="P:transmembrane transport"/>
    <property type="evidence" value="ECO:0007669"/>
    <property type="project" value="InterPro"/>
</dbReference>
<evidence type="ECO:0000256" key="6">
    <source>
        <dbReference type="ARBA" id="ARBA00023136"/>
    </source>
</evidence>
<dbReference type="GO" id="GO:0005886">
    <property type="term" value="C:plasma membrane"/>
    <property type="evidence" value="ECO:0007669"/>
    <property type="project" value="UniProtKB-SubCell"/>
</dbReference>
<sequence>MLPISTGVNVLTTKVQYAGQNEANGKQGFLTRLSTHVKRDLFLLLLISPVLVYYIVFHYFPMYGVIIAFKDYSPVKGIWGSPWVGLKWFEQFFDSIYAVRVIKNTVLLSVYGLLWGFPVPILFALLLNELKNGLFKRIVQTTSYLPHFISVVVIGGMIISFLSPAEGVVNMLLAKLGFSPINFLSMPGWFRTIYIGSDVWQSFGWNSIIYLAAITSIDPSLYEAAKMDGAKRWQQIRYITLPGIRPTIIILLIMNMGHIMNVGFEKIILLYNPSTYAVSDVISTFVYRRGLEGAEYGFASAVGLFNSAVNFALLVTVNRLSRKTSGIALW</sequence>
<keyword evidence="3" id="KW-1003">Cell membrane</keyword>
<evidence type="ECO:0000256" key="4">
    <source>
        <dbReference type="ARBA" id="ARBA00022692"/>
    </source>
</evidence>
<dbReference type="PANTHER" id="PTHR43227">
    <property type="entry name" value="BLL4140 PROTEIN"/>
    <property type="match status" value="1"/>
</dbReference>
<keyword evidence="5 7" id="KW-1133">Transmembrane helix</keyword>
<feature type="transmembrane region" description="Helical" evidence="7">
    <location>
        <begin position="243"/>
        <end position="264"/>
    </location>
</feature>
<dbReference type="Gene3D" id="1.10.3720.10">
    <property type="entry name" value="MetI-like"/>
    <property type="match status" value="1"/>
</dbReference>
<evidence type="ECO:0000259" key="8">
    <source>
        <dbReference type="PROSITE" id="PS50928"/>
    </source>
</evidence>
<feature type="transmembrane region" description="Helical" evidence="7">
    <location>
        <begin position="296"/>
        <end position="317"/>
    </location>
</feature>
<dbReference type="PANTHER" id="PTHR43227:SF11">
    <property type="entry name" value="BLL4140 PROTEIN"/>
    <property type="match status" value="1"/>
</dbReference>
<evidence type="ECO:0000256" key="2">
    <source>
        <dbReference type="ARBA" id="ARBA00022448"/>
    </source>
</evidence>
<dbReference type="CDD" id="cd06261">
    <property type="entry name" value="TM_PBP2"/>
    <property type="match status" value="1"/>
</dbReference>
<comment type="caution">
    <text evidence="9">The sequence shown here is derived from an EMBL/GenBank/DDBJ whole genome shotgun (WGS) entry which is preliminary data.</text>
</comment>
<dbReference type="InterPro" id="IPR050809">
    <property type="entry name" value="UgpAE/MalFG_permease"/>
</dbReference>
<dbReference type="Pfam" id="PF00528">
    <property type="entry name" value="BPD_transp_1"/>
    <property type="match status" value="1"/>
</dbReference>
<comment type="subcellular location">
    <subcellularLocation>
        <location evidence="1 7">Cell membrane</location>
        <topology evidence="1 7">Multi-pass membrane protein</topology>
    </subcellularLocation>
</comment>
<dbReference type="InterPro" id="IPR000515">
    <property type="entry name" value="MetI-like"/>
</dbReference>
<dbReference type="EMBL" id="QJVJ01000007">
    <property type="protein sequence ID" value="PYI53613.1"/>
    <property type="molecule type" value="Genomic_DNA"/>
</dbReference>
<protein>
    <submittedName>
        <fullName evidence="9">Sugar ABC transporter permease</fullName>
    </submittedName>
</protein>
<evidence type="ECO:0000313" key="9">
    <source>
        <dbReference type="EMBL" id="PYI53613.1"/>
    </source>
</evidence>
<evidence type="ECO:0000256" key="5">
    <source>
        <dbReference type="ARBA" id="ARBA00022989"/>
    </source>
</evidence>
<gene>
    <name evidence="9" type="ORF">DLM86_17415</name>
</gene>
<comment type="similarity">
    <text evidence="7">Belongs to the binding-protein-dependent transport system permease family.</text>
</comment>
<keyword evidence="6 7" id="KW-0472">Membrane</keyword>
<evidence type="ECO:0000256" key="1">
    <source>
        <dbReference type="ARBA" id="ARBA00004651"/>
    </source>
</evidence>
<keyword evidence="4 7" id="KW-0812">Transmembrane</keyword>
<dbReference type="AlphaFoldDB" id="A0A2V5K721"/>
<dbReference type="SUPFAM" id="SSF161098">
    <property type="entry name" value="MetI-like"/>
    <property type="match status" value="1"/>
</dbReference>
<evidence type="ECO:0000256" key="7">
    <source>
        <dbReference type="RuleBase" id="RU363032"/>
    </source>
</evidence>
<feature type="transmembrane region" description="Helical" evidence="7">
    <location>
        <begin position="106"/>
        <end position="127"/>
    </location>
</feature>
<evidence type="ECO:0000313" key="10">
    <source>
        <dbReference type="Proteomes" id="UP000247476"/>
    </source>
</evidence>
<dbReference type="Proteomes" id="UP000247476">
    <property type="component" value="Unassembled WGS sequence"/>
</dbReference>
<dbReference type="PROSITE" id="PS50928">
    <property type="entry name" value="ABC_TM1"/>
    <property type="match status" value="1"/>
</dbReference>
<evidence type="ECO:0000256" key="3">
    <source>
        <dbReference type="ARBA" id="ARBA00022475"/>
    </source>
</evidence>
<accession>A0A2V5K721</accession>
<proteinExistence type="inferred from homology"/>
<feature type="transmembrane region" description="Helical" evidence="7">
    <location>
        <begin position="202"/>
        <end position="222"/>
    </location>
</feature>
<keyword evidence="10" id="KW-1185">Reference proteome</keyword>
<feature type="transmembrane region" description="Helical" evidence="7">
    <location>
        <begin position="147"/>
        <end position="165"/>
    </location>
</feature>
<feature type="domain" description="ABC transmembrane type-1" evidence="8">
    <location>
        <begin position="102"/>
        <end position="317"/>
    </location>
</feature>